<evidence type="ECO:0000313" key="2">
    <source>
        <dbReference type="Proteomes" id="UP001597510"/>
    </source>
</evidence>
<accession>A0ABW5JAU6</accession>
<name>A0ABW5JAU6_9BACT</name>
<dbReference type="Proteomes" id="UP001597510">
    <property type="component" value="Unassembled WGS sequence"/>
</dbReference>
<reference evidence="2" key="1">
    <citation type="journal article" date="2019" name="Int. J. Syst. Evol. Microbiol.">
        <title>The Global Catalogue of Microorganisms (GCM) 10K type strain sequencing project: providing services to taxonomists for standard genome sequencing and annotation.</title>
        <authorList>
            <consortium name="The Broad Institute Genomics Platform"/>
            <consortium name="The Broad Institute Genome Sequencing Center for Infectious Disease"/>
            <person name="Wu L."/>
            <person name="Ma J."/>
        </authorList>
    </citation>
    <scope>NUCLEOTIDE SEQUENCE [LARGE SCALE GENOMIC DNA]</scope>
    <source>
        <strain evidence="2">KCTC 52344</strain>
    </source>
</reference>
<keyword evidence="2" id="KW-1185">Reference proteome</keyword>
<sequence length="71" mass="8009">MADTLRYKCPKCASTEALIDEIRTNGRGGVLSAVIDAQHTKYTAVTCKRCAYTELYRVSRDKITEVFDFLT</sequence>
<protein>
    <submittedName>
        <fullName evidence="1">Zinc ribbon domain-containing protein</fullName>
    </submittedName>
</protein>
<dbReference type="RefSeq" id="WP_340237705.1">
    <property type="nucleotide sequence ID" value="NZ_JBBEWC010000008.1"/>
</dbReference>
<dbReference type="InterPro" id="IPR018652">
    <property type="entry name" value="DUF2082_NA-bd_Znr"/>
</dbReference>
<organism evidence="1 2">
    <name type="scientific">Emticicia soli</name>
    <dbReference type="NCBI Taxonomy" id="2027878"/>
    <lineage>
        <taxon>Bacteria</taxon>
        <taxon>Pseudomonadati</taxon>
        <taxon>Bacteroidota</taxon>
        <taxon>Cytophagia</taxon>
        <taxon>Cytophagales</taxon>
        <taxon>Leadbetterellaceae</taxon>
        <taxon>Emticicia</taxon>
    </lineage>
</organism>
<gene>
    <name evidence="1" type="ORF">ACFSR2_17355</name>
</gene>
<dbReference type="EMBL" id="JBHULC010000021">
    <property type="protein sequence ID" value="MFD2522669.1"/>
    <property type="molecule type" value="Genomic_DNA"/>
</dbReference>
<dbReference type="Pfam" id="PF09855">
    <property type="entry name" value="Zn_ribbon_13"/>
    <property type="match status" value="1"/>
</dbReference>
<comment type="caution">
    <text evidence="1">The sequence shown here is derived from an EMBL/GenBank/DDBJ whole genome shotgun (WGS) entry which is preliminary data.</text>
</comment>
<proteinExistence type="predicted"/>
<evidence type="ECO:0000313" key="1">
    <source>
        <dbReference type="EMBL" id="MFD2522669.1"/>
    </source>
</evidence>